<dbReference type="Proteomes" id="UP000051952">
    <property type="component" value="Unassembled WGS sequence"/>
</dbReference>
<feature type="region of interest" description="Disordered" evidence="1">
    <location>
        <begin position="215"/>
        <end position="271"/>
    </location>
</feature>
<proteinExistence type="predicted"/>
<evidence type="ECO:0000313" key="2">
    <source>
        <dbReference type="EMBL" id="CUG19912.1"/>
    </source>
</evidence>
<protein>
    <submittedName>
        <fullName evidence="2">Uncharacterized protein</fullName>
    </submittedName>
</protein>
<gene>
    <name evidence="2" type="ORF">BSAL_75680</name>
</gene>
<feature type="region of interest" description="Disordered" evidence="1">
    <location>
        <begin position="334"/>
        <end position="419"/>
    </location>
</feature>
<accession>A0A0S4IVL3</accession>
<dbReference type="VEuPathDB" id="TriTrypDB:BSAL_75680"/>
<feature type="compositionally biased region" description="Low complexity" evidence="1">
    <location>
        <begin position="381"/>
        <end position="394"/>
    </location>
</feature>
<evidence type="ECO:0000313" key="3">
    <source>
        <dbReference type="Proteomes" id="UP000051952"/>
    </source>
</evidence>
<dbReference type="EMBL" id="CYKH01000695">
    <property type="protein sequence ID" value="CUG19912.1"/>
    <property type="molecule type" value="Genomic_DNA"/>
</dbReference>
<organism evidence="2 3">
    <name type="scientific">Bodo saltans</name>
    <name type="common">Flagellated protozoan</name>
    <dbReference type="NCBI Taxonomy" id="75058"/>
    <lineage>
        <taxon>Eukaryota</taxon>
        <taxon>Discoba</taxon>
        <taxon>Euglenozoa</taxon>
        <taxon>Kinetoplastea</taxon>
        <taxon>Metakinetoplastina</taxon>
        <taxon>Eubodonida</taxon>
        <taxon>Bodonidae</taxon>
        <taxon>Bodo</taxon>
    </lineage>
</organism>
<reference evidence="3" key="1">
    <citation type="submission" date="2015-09" db="EMBL/GenBank/DDBJ databases">
        <authorList>
            <consortium name="Pathogen Informatics"/>
        </authorList>
    </citation>
    <scope>NUCLEOTIDE SEQUENCE [LARGE SCALE GENOMIC DNA]</scope>
    <source>
        <strain evidence="3">Lake Konstanz</strain>
    </source>
</reference>
<dbReference type="AlphaFoldDB" id="A0A0S4IVL3"/>
<name>A0A0S4IVL3_BODSA</name>
<sequence length="704" mass="76290">MVCDKIVIVDVDAALKNNGEILRLIKDKYPSIAQLFHFRKSHQVHFVGAASAQNDIYLAMNDVYAAVGEPFSFSEDDKTLFLKLVEEMTPDKMEAFLRDHCKLFKPGECFARDDKLRHGWRMSGPMYGVCAHSPQRRNELLVSCVLAINRQYNIHLALLVGAASLVQQVTGTPIPQPPTQTWAQESKLTFEELQLKHREQQQRQQGLLAFAPLPAAREPSQPPSWQQEAYTAPPPATTGVHHNQWPSNAPRTGPPHAVAHLPGHQNQSLAKSGWDAAGGVVAVANTSNLGSGKSEKLGDTETANIQAILVGLDIPGGQSEVHQSTASPAITVRASTASAQPQTEPVTSSHTVAQMSTPPHAPKTANDPPHAPLAPLPPLAPLASSSVVTVSSRSEATTQTEGREMAASIAPEIPLGRDSDLIPAEVESDDDESVKSSHRESHNLSNDRLLDIQLANFNAALSSHIRENFKVDAVVGENRVVLRITDEELALRAASGGSKHQQLLDLAEDIVFTQCGSSRLTVQIAHTTPGVKKLLNLKPKKNTKQAPPSVVEKSPIAVVLADYLATTCAKSLRGGETIDVLSVSPLNSLPVVVTFVVNGMTGRELKRRSEKRILPIVRECLTNVFELGEDAQSDGSETWGKLNDKFERGFGVAEWAFTMLAAQYGVFVLKREVDSNNEMESATVGGRVDALDSFCRSVRDFSGT</sequence>
<feature type="compositionally biased region" description="Polar residues" evidence="1">
    <location>
        <begin position="334"/>
        <end position="357"/>
    </location>
</feature>
<evidence type="ECO:0000256" key="1">
    <source>
        <dbReference type="SAM" id="MobiDB-lite"/>
    </source>
</evidence>
<keyword evidence="3" id="KW-1185">Reference proteome</keyword>
<feature type="compositionally biased region" description="Pro residues" evidence="1">
    <location>
        <begin position="369"/>
        <end position="380"/>
    </location>
</feature>
<feature type="compositionally biased region" description="Polar residues" evidence="1">
    <location>
        <begin position="240"/>
        <end position="250"/>
    </location>
</feature>